<reference evidence="1 2" key="1">
    <citation type="submission" date="2018-08" db="EMBL/GenBank/DDBJ databases">
        <authorList>
            <person name="Gonzaga-Molto A."/>
        </authorList>
    </citation>
    <scope>NUCLEOTIDE SEQUENCE [LARGE SCALE GENOMIC DNA]</scope>
    <source>
        <strain evidence="1">Acinetobacter calcoaceticus str. 2117</strain>
    </source>
</reference>
<dbReference type="AlphaFoldDB" id="A0A446ZHZ6"/>
<dbReference type="EMBL" id="LS999521">
    <property type="protein sequence ID" value="VAX44134.1"/>
    <property type="molecule type" value="Genomic_DNA"/>
</dbReference>
<evidence type="ECO:0000313" key="2">
    <source>
        <dbReference type="Proteomes" id="UP000294355"/>
    </source>
</evidence>
<gene>
    <name evidence="1" type="ORF">AC2117_01313</name>
</gene>
<proteinExistence type="predicted"/>
<dbReference type="Proteomes" id="UP000294355">
    <property type="component" value="Chromosome"/>
</dbReference>
<name>A0A446ZHZ6_ACICA</name>
<organism evidence="1 2">
    <name type="scientific">Acinetobacter calcoaceticus</name>
    <dbReference type="NCBI Taxonomy" id="471"/>
    <lineage>
        <taxon>Bacteria</taxon>
        <taxon>Pseudomonadati</taxon>
        <taxon>Pseudomonadota</taxon>
        <taxon>Gammaproteobacteria</taxon>
        <taxon>Moraxellales</taxon>
        <taxon>Moraxellaceae</taxon>
        <taxon>Acinetobacter</taxon>
        <taxon>Acinetobacter calcoaceticus/baumannii complex</taxon>
    </lineage>
</organism>
<protein>
    <submittedName>
        <fullName evidence="1">Uncharacterized protein</fullName>
    </submittedName>
</protein>
<sequence length="38" mass="4563">MALEHNFVLLNKNKYSYDEFCELAGKIYYLSLEEHSYS</sequence>
<evidence type="ECO:0000313" key="1">
    <source>
        <dbReference type="EMBL" id="VAX44134.1"/>
    </source>
</evidence>
<accession>A0A446ZHZ6</accession>